<dbReference type="AlphaFoldDB" id="D6Z065"/>
<evidence type="ECO:0000313" key="5">
    <source>
        <dbReference type="Proteomes" id="UP000001508"/>
    </source>
</evidence>
<dbReference type="Gene3D" id="1.10.260.40">
    <property type="entry name" value="lambda repressor-like DNA-binding domains"/>
    <property type="match status" value="1"/>
</dbReference>
<accession>D6Z065</accession>
<dbReference type="KEGG" id="dak:DaAHT2_2433"/>
<name>D6Z065_DESAT</name>
<dbReference type="OrthoDB" id="9798100at2"/>
<dbReference type="InterPro" id="IPR001387">
    <property type="entry name" value="Cro/C1-type_HTH"/>
</dbReference>
<feature type="region of interest" description="Disordered" evidence="2">
    <location>
        <begin position="1"/>
        <end position="26"/>
    </location>
</feature>
<dbReference type="HOGENOM" id="CLU_140230_3_1_7"/>
<dbReference type="RefSeq" id="WP_013164610.1">
    <property type="nucleotide sequence ID" value="NC_014216.1"/>
</dbReference>
<reference evidence="5" key="1">
    <citation type="submission" date="2010-02" db="EMBL/GenBank/DDBJ databases">
        <title>Complete sequence of Desulfurivibrio alkaliphilus AHT2.</title>
        <authorList>
            <consortium name="US DOE Joint Genome Institute"/>
            <person name="Pitluck S."/>
            <person name="Chertkov O."/>
            <person name="Detter J.C."/>
            <person name="Han C."/>
            <person name="Tapia R."/>
            <person name="Larimer F."/>
            <person name="Land M."/>
            <person name="Hauser L."/>
            <person name="Kyrpides N."/>
            <person name="Mikhailova N."/>
            <person name="Sorokin D.Y."/>
            <person name="Muyzer G."/>
            <person name="Woyke T."/>
        </authorList>
    </citation>
    <scope>NUCLEOTIDE SEQUENCE [LARGE SCALE GENOMIC DNA]</scope>
    <source>
        <strain evidence="5">DSM 19089 / UNIQEM U267 / AHT2</strain>
    </source>
</reference>
<keyword evidence="5" id="KW-1185">Reference proteome</keyword>
<dbReference type="FunCoup" id="D6Z065">
    <property type="interactions" value="25"/>
</dbReference>
<feature type="compositionally biased region" description="Polar residues" evidence="2">
    <location>
        <begin position="1"/>
        <end position="12"/>
    </location>
</feature>
<proteinExistence type="predicted"/>
<dbReference type="InterPro" id="IPR010982">
    <property type="entry name" value="Lambda_DNA-bd_dom_sf"/>
</dbReference>
<dbReference type="Proteomes" id="UP000001508">
    <property type="component" value="Chromosome"/>
</dbReference>
<dbReference type="GO" id="GO:0003677">
    <property type="term" value="F:DNA binding"/>
    <property type="evidence" value="ECO:0007669"/>
    <property type="project" value="UniProtKB-KW"/>
</dbReference>
<dbReference type="InterPro" id="IPR013430">
    <property type="entry name" value="Toxin_antidote_HigA"/>
</dbReference>
<dbReference type="NCBIfam" id="TIGR02607">
    <property type="entry name" value="antidote_HigA"/>
    <property type="match status" value="1"/>
</dbReference>
<dbReference type="PANTHER" id="PTHR36924:SF1">
    <property type="entry name" value="ANTITOXIN HIGA-1"/>
    <property type="match status" value="1"/>
</dbReference>
<dbReference type="CDD" id="cd00093">
    <property type="entry name" value="HTH_XRE"/>
    <property type="match status" value="1"/>
</dbReference>
<dbReference type="PANTHER" id="PTHR36924">
    <property type="entry name" value="ANTITOXIN HIGA-1"/>
    <property type="match status" value="1"/>
</dbReference>
<dbReference type="PROSITE" id="PS50943">
    <property type="entry name" value="HTH_CROC1"/>
    <property type="match status" value="1"/>
</dbReference>
<protein>
    <submittedName>
        <fullName evidence="4">Plasmid maintenance system antidote protein, XRE family</fullName>
    </submittedName>
</protein>
<dbReference type="SMART" id="SM00530">
    <property type="entry name" value="HTH_XRE"/>
    <property type="match status" value="1"/>
</dbReference>
<dbReference type="eggNOG" id="COG3093">
    <property type="taxonomic scope" value="Bacteria"/>
</dbReference>
<dbReference type="SUPFAM" id="SSF47413">
    <property type="entry name" value="lambda repressor-like DNA-binding domains"/>
    <property type="match status" value="1"/>
</dbReference>
<evidence type="ECO:0000313" key="4">
    <source>
        <dbReference type="EMBL" id="ADH87098.1"/>
    </source>
</evidence>
<evidence type="ECO:0000256" key="2">
    <source>
        <dbReference type="SAM" id="MobiDB-lite"/>
    </source>
</evidence>
<evidence type="ECO:0000256" key="1">
    <source>
        <dbReference type="ARBA" id="ARBA00023125"/>
    </source>
</evidence>
<feature type="domain" description="HTH cro/C1-type" evidence="3">
    <location>
        <begin position="31"/>
        <end position="85"/>
    </location>
</feature>
<keyword evidence="1" id="KW-0238">DNA-binding</keyword>
<dbReference type="Pfam" id="PF01381">
    <property type="entry name" value="HTH_3"/>
    <property type="match status" value="1"/>
</dbReference>
<gene>
    <name evidence="4" type="ordered locus">DaAHT2_2433</name>
</gene>
<sequence>MPTKLKSQTITNVGRRLPRNRPPTHPGEMILEEFVKPLKLTQVELARCLGVSYPRLNEIIKGRRSVTPDTALRLARVLGMSPDFWLGLQQDWDLWHAMNSPEAKQVKRLKAITRDQNSLA</sequence>
<dbReference type="EMBL" id="CP001940">
    <property type="protein sequence ID" value="ADH87098.1"/>
    <property type="molecule type" value="Genomic_DNA"/>
</dbReference>
<dbReference type="InParanoid" id="D6Z065"/>
<evidence type="ECO:0000259" key="3">
    <source>
        <dbReference type="PROSITE" id="PS50943"/>
    </source>
</evidence>
<organism evidence="4 5">
    <name type="scientific">Desulfurivibrio alkaliphilus (strain DSM 19089 / UNIQEM U267 / AHT2)</name>
    <dbReference type="NCBI Taxonomy" id="589865"/>
    <lineage>
        <taxon>Bacteria</taxon>
        <taxon>Pseudomonadati</taxon>
        <taxon>Thermodesulfobacteriota</taxon>
        <taxon>Desulfobulbia</taxon>
        <taxon>Desulfobulbales</taxon>
        <taxon>Desulfobulbaceae</taxon>
        <taxon>Desulfurivibrio</taxon>
    </lineage>
</organism>